<sequence length="307" mass="32903">MRVVSLLPSATETLYALGVEPVAVSHECDYPPAATELSTVVHSNVDPDADPADLNEQVGAAAAGDGVYDLDREALRAADPDLVVSQGVCDVCAVDSALVTEAVEATGLDCEVLTTDPHTLGDVLDDIERVGRALDREDRATDLVADLRERVETVERRAADAAADEGRPRALVFDWTDPTMVGGHWVPGMVETAGGEYGLTPGGDPTRRHDWDDVCEFDPEALVVAPCGYELDRAVESASRLAERDGWDDLTAVREGRMHAMDGNAYVNRPGPRLVDTLEHLAGVLHPEHFEAPPANVARRVGVRADV</sequence>
<dbReference type="Pfam" id="PF01497">
    <property type="entry name" value="Peripla_BP_2"/>
    <property type="match status" value="1"/>
</dbReference>
<dbReference type="EMBL" id="JBHSDS010000006">
    <property type="protein sequence ID" value="MFC4358482.1"/>
    <property type="molecule type" value="Genomic_DNA"/>
</dbReference>
<accession>A0ABD5PCV0</accession>
<dbReference type="PANTHER" id="PTHR42860">
    <property type="entry name" value="VITAMIN B12-BINDING PROTEIN"/>
    <property type="match status" value="1"/>
</dbReference>
<dbReference type="InterPro" id="IPR051030">
    <property type="entry name" value="Vitamin_B12-ABC_binding"/>
</dbReference>
<evidence type="ECO:0000259" key="2">
    <source>
        <dbReference type="PROSITE" id="PS50983"/>
    </source>
</evidence>
<comment type="caution">
    <text evidence="3">The sequence shown here is derived from an EMBL/GenBank/DDBJ whole genome shotgun (WGS) entry which is preliminary data.</text>
</comment>
<dbReference type="RefSeq" id="WP_267623779.1">
    <property type="nucleotide sequence ID" value="NZ_JAODIW010000008.1"/>
</dbReference>
<dbReference type="Gene3D" id="3.40.50.1980">
    <property type="entry name" value="Nitrogenase molybdenum iron protein domain"/>
    <property type="match status" value="2"/>
</dbReference>
<dbReference type="InterPro" id="IPR002491">
    <property type="entry name" value="ABC_transptr_periplasmic_BD"/>
</dbReference>
<reference evidence="3 4" key="1">
    <citation type="journal article" date="2019" name="Int. J. Syst. Evol. Microbiol.">
        <title>The Global Catalogue of Microorganisms (GCM) 10K type strain sequencing project: providing services to taxonomists for standard genome sequencing and annotation.</title>
        <authorList>
            <consortium name="The Broad Institute Genomics Platform"/>
            <consortium name="The Broad Institute Genome Sequencing Center for Infectious Disease"/>
            <person name="Wu L."/>
            <person name="Ma J."/>
        </authorList>
    </citation>
    <scope>NUCLEOTIDE SEQUENCE [LARGE SCALE GENOMIC DNA]</scope>
    <source>
        <strain evidence="3 4">CGMCC 1.12553</strain>
    </source>
</reference>
<keyword evidence="4" id="KW-1185">Reference proteome</keyword>
<dbReference type="AlphaFoldDB" id="A0ABD5PCV0"/>
<evidence type="ECO:0000313" key="4">
    <source>
        <dbReference type="Proteomes" id="UP001595921"/>
    </source>
</evidence>
<feature type="domain" description="Fe/B12 periplasmic-binding" evidence="2">
    <location>
        <begin position="2"/>
        <end position="289"/>
    </location>
</feature>
<evidence type="ECO:0000313" key="3">
    <source>
        <dbReference type="EMBL" id="MFC4358482.1"/>
    </source>
</evidence>
<gene>
    <name evidence="3" type="ORF">ACFO0N_11080</name>
</gene>
<dbReference type="PROSITE" id="PS50983">
    <property type="entry name" value="FE_B12_PBP"/>
    <property type="match status" value="1"/>
</dbReference>
<keyword evidence="1" id="KW-0175">Coiled coil</keyword>
<dbReference type="Proteomes" id="UP001595921">
    <property type="component" value="Unassembled WGS sequence"/>
</dbReference>
<feature type="coiled-coil region" evidence="1">
    <location>
        <begin position="137"/>
        <end position="164"/>
    </location>
</feature>
<evidence type="ECO:0000256" key="1">
    <source>
        <dbReference type="SAM" id="Coils"/>
    </source>
</evidence>
<dbReference type="SUPFAM" id="SSF53807">
    <property type="entry name" value="Helical backbone' metal receptor"/>
    <property type="match status" value="1"/>
</dbReference>
<name>A0ABD5PCV0_9EURY</name>
<organism evidence="3 4">
    <name type="scientific">Halobium salinum</name>
    <dbReference type="NCBI Taxonomy" id="1364940"/>
    <lineage>
        <taxon>Archaea</taxon>
        <taxon>Methanobacteriati</taxon>
        <taxon>Methanobacteriota</taxon>
        <taxon>Stenosarchaea group</taxon>
        <taxon>Halobacteria</taxon>
        <taxon>Halobacteriales</taxon>
        <taxon>Haloferacaceae</taxon>
        <taxon>Halobium</taxon>
    </lineage>
</organism>
<dbReference type="PANTHER" id="PTHR42860:SF1">
    <property type="entry name" value="VITAMIN B12-BINDING PROTEIN"/>
    <property type="match status" value="1"/>
</dbReference>
<proteinExistence type="predicted"/>
<protein>
    <submittedName>
        <fullName evidence="3">ABC transporter substrate-binding protein</fullName>
    </submittedName>
</protein>